<feature type="region of interest" description="Disordered" evidence="1">
    <location>
        <begin position="1"/>
        <end position="151"/>
    </location>
</feature>
<keyword evidence="3" id="KW-1185">Reference proteome</keyword>
<evidence type="ECO:0000256" key="1">
    <source>
        <dbReference type="SAM" id="MobiDB-lite"/>
    </source>
</evidence>
<evidence type="ECO:0000313" key="3">
    <source>
        <dbReference type="Proteomes" id="UP001153714"/>
    </source>
</evidence>
<proteinExistence type="predicted"/>
<accession>A0A9N9QWK6</accession>
<dbReference type="AlphaFoldDB" id="A0A9N9QWK6"/>
<name>A0A9N9QWK6_9NEOP</name>
<reference evidence="2" key="2">
    <citation type="submission" date="2022-10" db="EMBL/GenBank/DDBJ databases">
        <authorList>
            <consortium name="ENA_rothamsted_submissions"/>
            <consortium name="culmorum"/>
            <person name="King R."/>
        </authorList>
    </citation>
    <scope>NUCLEOTIDE SEQUENCE</scope>
</reference>
<dbReference type="EMBL" id="OU893343">
    <property type="protein sequence ID" value="CAG9784719.1"/>
    <property type="molecule type" value="Genomic_DNA"/>
</dbReference>
<reference evidence="2" key="1">
    <citation type="submission" date="2021-12" db="EMBL/GenBank/DDBJ databases">
        <authorList>
            <person name="King R."/>
        </authorList>
    </citation>
    <scope>NUCLEOTIDE SEQUENCE</scope>
</reference>
<feature type="compositionally biased region" description="Polar residues" evidence="1">
    <location>
        <begin position="25"/>
        <end position="65"/>
    </location>
</feature>
<sequence length="151" mass="15653">MLKVNSATEGACEFSPTVRRRKRTSSPPQTYSPLQHSPLQHSPLQHSPLQHSPKNRSSQHYSPRLTQRRHSTSGRVLKVVVAKMRLEGSSEAGAGAGGGGGGEGGAGDGGGEGGAGLKRVSRGTPPPGRSKHMRFDAPSPNGTTDAGVIVS</sequence>
<protein>
    <submittedName>
        <fullName evidence="2">Uncharacterized protein</fullName>
    </submittedName>
</protein>
<gene>
    <name evidence="2" type="ORF">DIATSA_LOCUS2793</name>
</gene>
<organism evidence="2 3">
    <name type="scientific">Diatraea saccharalis</name>
    <name type="common">sugarcane borer</name>
    <dbReference type="NCBI Taxonomy" id="40085"/>
    <lineage>
        <taxon>Eukaryota</taxon>
        <taxon>Metazoa</taxon>
        <taxon>Ecdysozoa</taxon>
        <taxon>Arthropoda</taxon>
        <taxon>Hexapoda</taxon>
        <taxon>Insecta</taxon>
        <taxon>Pterygota</taxon>
        <taxon>Neoptera</taxon>
        <taxon>Endopterygota</taxon>
        <taxon>Lepidoptera</taxon>
        <taxon>Glossata</taxon>
        <taxon>Ditrysia</taxon>
        <taxon>Pyraloidea</taxon>
        <taxon>Crambidae</taxon>
        <taxon>Crambinae</taxon>
        <taxon>Diatraea</taxon>
    </lineage>
</organism>
<feature type="compositionally biased region" description="Gly residues" evidence="1">
    <location>
        <begin position="94"/>
        <end position="116"/>
    </location>
</feature>
<evidence type="ECO:0000313" key="2">
    <source>
        <dbReference type="EMBL" id="CAG9784719.1"/>
    </source>
</evidence>
<dbReference type="Proteomes" id="UP001153714">
    <property type="component" value="Chromosome 12"/>
</dbReference>
<dbReference type="OrthoDB" id="7492633at2759"/>